<dbReference type="GO" id="GO:0009231">
    <property type="term" value="P:riboflavin biosynthetic process"/>
    <property type="evidence" value="ECO:0007669"/>
    <property type="project" value="InterPro"/>
</dbReference>
<sequence length="176" mass="19869">MRKIVLYIAASLDGYIARSNGSTAWLHDETYTIKGEDFGYSEFLQTFDTTLMGHSTYKVVLGFDMPFPYPDKENYVFSRSSGHTDTEYVQFISTDAVEFVQKLKQKPGKDIWLIGGGQLNTLLLNHNLIDEIILTYVPRVLGEGIPLFAPGAQEKKLKVRSSKSYDNGFVQVRLGK</sequence>
<dbReference type="PANTHER" id="PTHR38011:SF11">
    <property type="entry name" value="2,5-DIAMINO-6-RIBOSYLAMINO-4(3H)-PYRIMIDINONE 5'-PHOSPHATE REDUCTASE"/>
    <property type="match status" value="1"/>
</dbReference>
<dbReference type="GO" id="GO:0008703">
    <property type="term" value="F:5-amino-6-(5-phosphoribosylamino)uracil reductase activity"/>
    <property type="evidence" value="ECO:0007669"/>
    <property type="project" value="InterPro"/>
</dbReference>
<gene>
    <name evidence="2" type="ORF">DXT99_09145</name>
</gene>
<organism evidence="2 3">
    <name type="scientific">Pontibacter diazotrophicus</name>
    <dbReference type="NCBI Taxonomy" id="1400979"/>
    <lineage>
        <taxon>Bacteria</taxon>
        <taxon>Pseudomonadati</taxon>
        <taxon>Bacteroidota</taxon>
        <taxon>Cytophagia</taxon>
        <taxon>Cytophagales</taxon>
        <taxon>Hymenobacteraceae</taxon>
        <taxon>Pontibacter</taxon>
    </lineage>
</organism>
<protein>
    <submittedName>
        <fullName evidence="2">Dihydrofolate reductase</fullName>
    </submittedName>
</protein>
<dbReference type="OrthoDB" id="195113at2"/>
<dbReference type="InterPro" id="IPR002734">
    <property type="entry name" value="RibDG_C"/>
</dbReference>
<proteinExistence type="predicted"/>
<dbReference type="RefSeq" id="WP_115565232.1">
    <property type="nucleotide sequence ID" value="NZ_QRGR01000008.1"/>
</dbReference>
<dbReference type="InterPro" id="IPR050765">
    <property type="entry name" value="Riboflavin_Biosynth_HTPR"/>
</dbReference>
<dbReference type="Gene3D" id="3.40.430.10">
    <property type="entry name" value="Dihydrofolate Reductase, subunit A"/>
    <property type="match status" value="1"/>
</dbReference>
<feature type="domain" description="Bacterial bifunctional deaminase-reductase C-terminal" evidence="1">
    <location>
        <begin position="93"/>
        <end position="170"/>
    </location>
</feature>
<evidence type="ECO:0000259" key="1">
    <source>
        <dbReference type="Pfam" id="PF01872"/>
    </source>
</evidence>
<dbReference type="AlphaFoldDB" id="A0A3D8LE13"/>
<keyword evidence="3" id="KW-1185">Reference proteome</keyword>
<dbReference type="EMBL" id="QRGR01000008">
    <property type="protein sequence ID" value="RDV15637.1"/>
    <property type="molecule type" value="Genomic_DNA"/>
</dbReference>
<evidence type="ECO:0000313" key="3">
    <source>
        <dbReference type="Proteomes" id="UP000256708"/>
    </source>
</evidence>
<dbReference type="InterPro" id="IPR024072">
    <property type="entry name" value="DHFR-like_dom_sf"/>
</dbReference>
<name>A0A3D8LE13_9BACT</name>
<dbReference type="SUPFAM" id="SSF53597">
    <property type="entry name" value="Dihydrofolate reductase-like"/>
    <property type="match status" value="1"/>
</dbReference>
<reference evidence="3" key="1">
    <citation type="submission" date="2018-08" db="EMBL/GenBank/DDBJ databases">
        <authorList>
            <person name="Liu Z.-W."/>
            <person name="Du Z.-J."/>
        </authorList>
    </citation>
    <scope>NUCLEOTIDE SEQUENCE [LARGE SCALE GENOMIC DNA]</scope>
    <source>
        <strain evidence="3">H4X</strain>
    </source>
</reference>
<accession>A0A3D8LE13</accession>
<dbReference type="Proteomes" id="UP000256708">
    <property type="component" value="Unassembled WGS sequence"/>
</dbReference>
<dbReference type="Pfam" id="PF01872">
    <property type="entry name" value="RibD_C"/>
    <property type="match status" value="1"/>
</dbReference>
<dbReference type="PANTHER" id="PTHR38011">
    <property type="entry name" value="DIHYDROFOLATE REDUCTASE FAMILY PROTEIN (AFU_ORTHOLOGUE AFUA_8G06820)"/>
    <property type="match status" value="1"/>
</dbReference>
<comment type="caution">
    <text evidence="2">The sequence shown here is derived from an EMBL/GenBank/DDBJ whole genome shotgun (WGS) entry which is preliminary data.</text>
</comment>
<evidence type="ECO:0000313" key="2">
    <source>
        <dbReference type="EMBL" id="RDV15637.1"/>
    </source>
</evidence>